<dbReference type="Gene3D" id="3.30.200.20">
    <property type="entry name" value="Phosphorylase Kinase, domain 1"/>
    <property type="match status" value="1"/>
</dbReference>
<keyword evidence="13 26" id="KW-1133">Transmembrane helix</keyword>
<dbReference type="GO" id="GO:0005524">
    <property type="term" value="F:ATP binding"/>
    <property type="evidence" value="ECO:0007669"/>
    <property type="project" value="UniProtKB-UniRule"/>
</dbReference>
<dbReference type="GO" id="GO:0004714">
    <property type="term" value="F:transmembrane receptor protein tyrosine kinase activity"/>
    <property type="evidence" value="ECO:0007669"/>
    <property type="project" value="UniProtKB-EC"/>
</dbReference>
<evidence type="ECO:0000256" key="26">
    <source>
        <dbReference type="SAM" id="Phobius"/>
    </source>
</evidence>
<evidence type="ECO:0000256" key="23">
    <source>
        <dbReference type="PROSITE-ProRule" id="PRU00352"/>
    </source>
</evidence>
<dbReference type="SUPFAM" id="SSF56112">
    <property type="entry name" value="Protein kinase-like (PK-like)"/>
    <property type="match status" value="1"/>
</dbReference>
<dbReference type="FunFam" id="1.10.510.10:FF:000554">
    <property type="entry name" value="Predicted protein"/>
    <property type="match status" value="1"/>
</dbReference>
<dbReference type="CDD" id="cd11236">
    <property type="entry name" value="Sema_plexin_like"/>
    <property type="match status" value="1"/>
</dbReference>
<dbReference type="InterPro" id="IPR002165">
    <property type="entry name" value="Plexin_repeat"/>
</dbReference>
<keyword evidence="8" id="KW-0677">Repeat</keyword>
<evidence type="ECO:0000256" key="5">
    <source>
        <dbReference type="ARBA" id="ARBA00022679"/>
    </source>
</evidence>
<dbReference type="GO" id="GO:0002116">
    <property type="term" value="C:semaphorin receptor complex"/>
    <property type="evidence" value="ECO:0007669"/>
    <property type="project" value="TreeGrafter"/>
</dbReference>
<evidence type="ECO:0000256" key="1">
    <source>
        <dbReference type="ARBA" id="ARBA00004167"/>
    </source>
</evidence>
<dbReference type="PROSITE" id="PS00109">
    <property type="entry name" value="PROTEIN_KINASE_TYR"/>
    <property type="match status" value="1"/>
</dbReference>
<dbReference type="Pfam" id="PF01833">
    <property type="entry name" value="TIG"/>
    <property type="match status" value="3"/>
</dbReference>
<dbReference type="PROSITE" id="PS00107">
    <property type="entry name" value="PROTEIN_KINASE_ATP"/>
    <property type="match status" value="1"/>
</dbReference>
<evidence type="ECO:0000256" key="20">
    <source>
        <dbReference type="ARBA" id="ARBA00033031"/>
    </source>
</evidence>
<dbReference type="InterPro" id="IPR016201">
    <property type="entry name" value="PSI"/>
</dbReference>
<evidence type="ECO:0000256" key="24">
    <source>
        <dbReference type="PROSITE-ProRule" id="PRU10141"/>
    </source>
</evidence>
<evidence type="ECO:0000256" key="19">
    <source>
        <dbReference type="ARBA" id="ARBA00030820"/>
    </source>
</evidence>
<dbReference type="FunFam" id="3.30.200.20:FF:000188">
    <property type="entry name" value="Hepatocyte growth factor receptor"/>
    <property type="match status" value="1"/>
</dbReference>
<dbReference type="Pfam" id="PF07714">
    <property type="entry name" value="PK_Tyr_Ser-Thr"/>
    <property type="match status" value="1"/>
</dbReference>
<proteinExistence type="inferred from homology"/>
<dbReference type="Pfam" id="PF01403">
    <property type="entry name" value="Sema"/>
    <property type="match status" value="1"/>
</dbReference>
<dbReference type="Gene3D" id="2.60.40.10">
    <property type="entry name" value="Immunoglobulins"/>
    <property type="match status" value="3"/>
</dbReference>
<dbReference type="PANTHER" id="PTHR22625">
    <property type="entry name" value="PLEXIN"/>
    <property type="match status" value="1"/>
</dbReference>
<evidence type="ECO:0000256" key="10">
    <source>
        <dbReference type="ARBA" id="ARBA00022777"/>
    </source>
</evidence>
<organism evidence="29 30">
    <name type="scientific">Holothuria leucospilota</name>
    <name type="common">Black long sea cucumber</name>
    <name type="synonym">Mertensiothuria leucospilota</name>
    <dbReference type="NCBI Taxonomy" id="206669"/>
    <lineage>
        <taxon>Eukaryota</taxon>
        <taxon>Metazoa</taxon>
        <taxon>Echinodermata</taxon>
        <taxon>Eleutherozoa</taxon>
        <taxon>Echinozoa</taxon>
        <taxon>Holothuroidea</taxon>
        <taxon>Aspidochirotacea</taxon>
        <taxon>Aspidochirotida</taxon>
        <taxon>Holothuriidae</taxon>
        <taxon>Holothuria</taxon>
    </lineage>
</organism>
<comment type="caution">
    <text evidence="23">Lacks conserved residue(s) required for the propagation of feature annotation.</text>
</comment>
<protein>
    <recommendedName>
        <fullName evidence="4">Hepatocyte growth factor receptor</fullName>
        <ecNumber evidence="3">2.7.10.1</ecNumber>
    </recommendedName>
    <alternativeName>
        <fullName evidence="22">HGF/SF receptor</fullName>
    </alternativeName>
    <alternativeName>
        <fullName evidence="21">Proto-oncogene c-Met</fullName>
    </alternativeName>
    <alternativeName>
        <fullName evidence="19">Scatter factor receptor</fullName>
    </alternativeName>
    <alternativeName>
        <fullName evidence="20">Tyrosine-protein kinase Met</fullName>
    </alternativeName>
</protein>
<evidence type="ECO:0000256" key="13">
    <source>
        <dbReference type="ARBA" id="ARBA00022989"/>
    </source>
</evidence>
<dbReference type="PROSITE" id="PS51004">
    <property type="entry name" value="SEMA"/>
    <property type="match status" value="1"/>
</dbReference>
<comment type="similarity">
    <text evidence="2">Belongs to the plexin family.</text>
</comment>
<keyword evidence="16" id="KW-1015">Disulfide bond</keyword>
<dbReference type="PRINTS" id="PR00109">
    <property type="entry name" value="TYRKINASE"/>
</dbReference>
<dbReference type="PROSITE" id="PS50011">
    <property type="entry name" value="PROTEIN_KINASE_DOM"/>
    <property type="match status" value="1"/>
</dbReference>
<dbReference type="Gene3D" id="2.130.10.10">
    <property type="entry name" value="YVTN repeat-like/Quinoprotein amine dehydrogenase"/>
    <property type="match status" value="1"/>
</dbReference>
<dbReference type="EMBL" id="JAIZAY010000002">
    <property type="protein sequence ID" value="KAJ8046352.1"/>
    <property type="molecule type" value="Genomic_DNA"/>
</dbReference>
<feature type="region of interest" description="Disordered" evidence="25">
    <location>
        <begin position="998"/>
        <end position="1022"/>
    </location>
</feature>
<dbReference type="SMART" id="SM00429">
    <property type="entry name" value="IPT"/>
    <property type="match status" value="4"/>
</dbReference>
<dbReference type="Pfam" id="PF01437">
    <property type="entry name" value="PSI"/>
    <property type="match status" value="1"/>
</dbReference>
<dbReference type="SUPFAM" id="SSF81296">
    <property type="entry name" value="E set domains"/>
    <property type="match status" value="4"/>
</dbReference>
<dbReference type="InterPro" id="IPR036352">
    <property type="entry name" value="Semap_dom_sf"/>
</dbReference>
<evidence type="ECO:0000256" key="3">
    <source>
        <dbReference type="ARBA" id="ARBA00011902"/>
    </source>
</evidence>
<dbReference type="InterPro" id="IPR008266">
    <property type="entry name" value="Tyr_kinase_AS"/>
</dbReference>
<keyword evidence="30" id="KW-1185">Reference proteome</keyword>
<dbReference type="PANTHER" id="PTHR22625:SF70">
    <property type="entry name" value="PLEXIN A, ISOFORM A"/>
    <property type="match status" value="1"/>
</dbReference>
<dbReference type="InterPro" id="IPR020635">
    <property type="entry name" value="Tyr_kinase_cat_dom"/>
</dbReference>
<dbReference type="InterPro" id="IPR011009">
    <property type="entry name" value="Kinase-like_dom_sf"/>
</dbReference>
<evidence type="ECO:0000256" key="22">
    <source>
        <dbReference type="ARBA" id="ARBA00033136"/>
    </source>
</evidence>
<comment type="subcellular location">
    <subcellularLocation>
        <location evidence="1">Membrane</location>
        <topology evidence="1">Single-pass membrane protein</topology>
    </subcellularLocation>
</comment>
<evidence type="ECO:0000256" key="18">
    <source>
        <dbReference type="ARBA" id="ARBA00023180"/>
    </source>
</evidence>
<dbReference type="InterPro" id="IPR000719">
    <property type="entry name" value="Prot_kinase_dom"/>
</dbReference>
<evidence type="ECO:0000256" key="14">
    <source>
        <dbReference type="ARBA" id="ARBA00023136"/>
    </source>
</evidence>
<evidence type="ECO:0000259" key="28">
    <source>
        <dbReference type="PROSITE" id="PS51004"/>
    </source>
</evidence>
<dbReference type="InterPro" id="IPR002909">
    <property type="entry name" value="IPT_dom"/>
</dbReference>
<dbReference type="InterPro" id="IPR013783">
    <property type="entry name" value="Ig-like_fold"/>
</dbReference>
<feature type="domain" description="Sema" evidence="28">
    <location>
        <begin position="30"/>
        <end position="514"/>
    </location>
</feature>
<evidence type="ECO:0000256" key="2">
    <source>
        <dbReference type="ARBA" id="ARBA00010297"/>
    </source>
</evidence>
<evidence type="ECO:0000256" key="11">
    <source>
        <dbReference type="ARBA" id="ARBA00022840"/>
    </source>
</evidence>
<dbReference type="Gene3D" id="3.30.1680.10">
    <property type="entry name" value="ligand-binding face of the semaphorins, domain 2"/>
    <property type="match status" value="1"/>
</dbReference>
<evidence type="ECO:0000313" key="30">
    <source>
        <dbReference type="Proteomes" id="UP001152320"/>
    </source>
</evidence>
<dbReference type="SMART" id="SM00630">
    <property type="entry name" value="Sema"/>
    <property type="match status" value="1"/>
</dbReference>
<sequence>MDISLYFLKRTFLIVVCTLLSKLFPPVYCNLPQALNATSSFPSLGLDFQKVTVSIGGGDVFLGATNHIYQLTSDLQILGEQSSLIFTSSLDCSGEPPCLYPSEINNENSVLLIDYDKEFLIACGTAFNGTCVLHNLDGISRVVSRVNNPKKVELNSLGLGRTVVTFLGNVPRSEEQGYYIGATFDDSQPYDGIHQHAVSTKKLVQSEEGEWTFEYGFENPSLLRYTYIDILEDFRTNFKVDYIYGFNLGNFSYFLTVQREDIYSQNYVTRIIRICTQDKSYYSYIEMDVVCRSRTKRPNKAYNLLQAAFVSPAGSTLAGSLELSPFDEVLYGVFTTSEESSNVPISDSALCVFPLKAITQKFTRGLTTCFIEHTGSQGLRFFSSNDYPCSYTSTGRTISDDFCGTGELHPLEMGTKIISRDFLLGGGEDFHFTSLAVSVEKEDTIAIMGTSDGHLLKFIVDPLVIDGGQRTFQSKPFKHLILDTPGPVLQDMPFDAHGENLYVLTTQKLYKIAVSSCDHYVDCSACVSTHDPNNCGWCGGSCTTEAECLASGRNVNWDQHICSPAIFQVEPTTAPLTGGTVVTIVGDNLGYRVGEGIHLVSLAGEPCSINLTASNLHKFVCTAPDVSSLLQGNVDVYVKVSDPEGGFDIKGNATSPPNYEFTFAEPSIASFHPQNGPSLGGTILSIRGNYLNAGNSQTVTVADRPCVLVSVDANLLVCTTSEGPENSQGIVSVTFDTYTTSSREEFTYTEDPLIINFQPDSSTLSGGFDVQIEGSNLQLVQTMSIILSIPSRNMSFQEKCTVTSEHIAVCVSPDLSTSGITPDANNGFIVDVIFQINGIDIPSDKAFTLYPDPVVTQFEEKVVLTAGSSLTVTGLNFEVSDELPEPMILVGGRLCEVVYVSDTQIRCSLPALPSQDKEDQGYLVEVKMGNFEEDVGFVVVLPGLGITFIVILVVAIVVIICLVLLLIFLIKMKRVKTESHEETPIDLPTVEFASIAAPNGDTTALPPSPPVPNNGSTNSVSARTLQKSSETYLRHPSHQDSPDIVIGGAAASESVPLLERIPKEIAMQISDVLVHEDNLTLGDVLGRGHFGCVYEGRYFQDGEEMHVAVKSLLRGATSDISAFLKEGIIMKDFNHPNVLALIGVCITRDNQPLVILPFMANGDLLSYVRDSKNELTMRQLLHFCRQIAEGMAYLSSLKFVHRDLAARNCMLDEKGVAKVADFGLSRDIYERDYYSGKDKTIKLPVRWMALECLERNIYNTKTDVWSYGVVMWEILTRGMNPYPSVDNWDLTSFLQRGRRLPQPDHCPDHVFQVMLSTWSVSSVDRPSFAMLVQQLNEILEEKSESPQNNQFDQIYINIPGADK</sequence>
<keyword evidence="15" id="KW-0829">Tyrosine-protein kinase</keyword>
<keyword evidence="14 26" id="KW-0472">Membrane</keyword>
<evidence type="ECO:0000256" key="8">
    <source>
        <dbReference type="ARBA" id="ARBA00022737"/>
    </source>
</evidence>
<dbReference type="SUPFAM" id="SSF103575">
    <property type="entry name" value="Plexin repeat"/>
    <property type="match status" value="1"/>
</dbReference>
<comment type="caution">
    <text evidence="29">The sequence shown here is derived from an EMBL/GenBank/DDBJ whole genome shotgun (WGS) entry which is preliminary data.</text>
</comment>
<feature type="transmembrane region" description="Helical" evidence="26">
    <location>
        <begin position="937"/>
        <end position="970"/>
    </location>
</feature>
<feature type="binding site" evidence="24">
    <location>
        <position position="1110"/>
    </location>
    <ligand>
        <name>ATP</name>
        <dbReference type="ChEBI" id="CHEBI:30616"/>
    </ligand>
</feature>
<keyword evidence="18" id="KW-0325">Glycoprotein</keyword>
<dbReference type="GO" id="GO:0030334">
    <property type="term" value="P:regulation of cell migration"/>
    <property type="evidence" value="ECO:0007669"/>
    <property type="project" value="TreeGrafter"/>
</dbReference>
<reference evidence="29" key="1">
    <citation type="submission" date="2021-10" db="EMBL/GenBank/DDBJ databases">
        <title>Tropical sea cucumber genome reveals ecological adaptation and Cuvierian tubules defense mechanism.</title>
        <authorList>
            <person name="Chen T."/>
        </authorList>
    </citation>
    <scope>NUCLEOTIDE SEQUENCE</scope>
    <source>
        <strain evidence="29">Nanhai2018</strain>
        <tissue evidence="29">Muscle</tissue>
    </source>
</reference>
<dbReference type="GO" id="GO:0005886">
    <property type="term" value="C:plasma membrane"/>
    <property type="evidence" value="ECO:0007669"/>
    <property type="project" value="TreeGrafter"/>
</dbReference>
<evidence type="ECO:0000256" key="16">
    <source>
        <dbReference type="ARBA" id="ARBA00023157"/>
    </source>
</evidence>
<dbReference type="InterPro" id="IPR014756">
    <property type="entry name" value="Ig_E-set"/>
</dbReference>
<evidence type="ECO:0000256" key="12">
    <source>
        <dbReference type="ARBA" id="ARBA00022843"/>
    </source>
</evidence>
<dbReference type="Gene3D" id="1.10.510.10">
    <property type="entry name" value="Transferase(Phosphotransferase) domain 1"/>
    <property type="match status" value="1"/>
</dbReference>
<dbReference type="EC" id="2.7.10.1" evidence="3"/>
<evidence type="ECO:0000256" key="21">
    <source>
        <dbReference type="ARBA" id="ARBA00033117"/>
    </source>
</evidence>
<evidence type="ECO:0000256" key="7">
    <source>
        <dbReference type="ARBA" id="ARBA00022729"/>
    </source>
</evidence>
<dbReference type="InterPro" id="IPR001627">
    <property type="entry name" value="Semap_dom"/>
</dbReference>
<dbReference type="InterPro" id="IPR031148">
    <property type="entry name" value="Plexin"/>
</dbReference>
<evidence type="ECO:0000256" key="25">
    <source>
        <dbReference type="SAM" id="MobiDB-lite"/>
    </source>
</evidence>
<accession>A0A9Q1CJ13</accession>
<dbReference type="SMART" id="SM00219">
    <property type="entry name" value="TyrKc"/>
    <property type="match status" value="1"/>
</dbReference>
<dbReference type="SUPFAM" id="SSF101912">
    <property type="entry name" value="Sema domain"/>
    <property type="match status" value="1"/>
</dbReference>
<dbReference type="InterPro" id="IPR017441">
    <property type="entry name" value="Protein_kinase_ATP_BS"/>
</dbReference>
<keyword evidence="9 24" id="KW-0547">Nucleotide-binding</keyword>
<evidence type="ECO:0000256" key="17">
    <source>
        <dbReference type="ARBA" id="ARBA00023170"/>
    </source>
</evidence>
<evidence type="ECO:0000313" key="29">
    <source>
        <dbReference type="EMBL" id="KAJ8046352.1"/>
    </source>
</evidence>
<evidence type="ECO:0000256" key="15">
    <source>
        <dbReference type="ARBA" id="ARBA00023137"/>
    </source>
</evidence>
<evidence type="ECO:0000256" key="6">
    <source>
        <dbReference type="ARBA" id="ARBA00022692"/>
    </source>
</evidence>
<dbReference type="InterPro" id="IPR001245">
    <property type="entry name" value="Ser-Thr/Tyr_kinase_cat_dom"/>
</dbReference>
<keyword evidence="6 26" id="KW-0812">Transmembrane</keyword>
<feature type="domain" description="Protein kinase" evidence="27">
    <location>
        <begin position="1079"/>
        <end position="1339"/>
    </location>
</feature>
<dbReference type="CDD" id="cd00192">
    <property type="entry name" value="PTKc"/>
    <property type="match status" value="1"/>
</dbReference>
<dbReference type="CDD" id="cd00603">
    <property type="entry name" value="IPT_PCSR"/>
    <property type="match status" value="1"/>
</dbReference>
<keyword evidence="12" id="KW-0832">Ubl conjugation</keyword>
<keyword evidence="11 24" id="KW-0067">ATP-binding</keyword>
<dbReference type="OrthoDB" id="6417648at2759"/>
<evidence type="ECO:0000256" key="4">
    <source>
        <dbReference type="ARBA" id="ARBA00019839"/>
    </source>
</evidence>
<dbReference type="Proteomes" id="UP001152320">
    <property type="component" value="Chromosome 2"/>
</dbReference>
<name>A0A9Q1CJ13_HOLLE</name>
<feature type="compositionally biased region" description="Polar residues" evidence="25">
    <location>
        <begin position="1013"/>
        <end position="1022"/>
    </location>
</feature>
<dbReference type="GO" id="GO:0017154">
    <property type="term" value="F:semaphorin receptor activity"/>
    <property type="evidence" value="ECO:0007669"/>
    <property type="project" value="InterPro"/>
</dbReference>
<evidence type="ECO:0000259" key="27">
    <source>
        <dbReference type="PROSITE" id="PS50011"/>
    </source>
</evidence>
<keyword evidence="10" id="KW-0418">Kinase</keyword>
<keyword evidence="17 29" id="KW-0675">Receptor</keyword>
<dbReference type="InterPro" id="IPR015943">
    <property type="entry name" value="WD40/YVTN_repeat-like_dom_sf"/>
</dbReference>
<keyword evidence="5" id="KW-0808">Transferase</keyword>
<evidence type="ECO:0000256" key="9">
    <source>
        <dbReference type="ARBA" id="ARBA00022741"/>
    </source>
</evidence>
<gene>
    <name evidence="29" type="ORF">HOLleu_04998</name>
</gene>
<dbReference type="SMART" id="SM00423">
    <property type="entry name" value="PSI"/>
    <property type="match status" value="1"/>
</dbReference>
<keyword evidence="7" id="KW-0732">Signal</keyword>